<accession>A0AAN1CQT2</accession>
<feature type="domain" description="Phosphoribosyltransferase" evidence="2">
    <location>
        <begin position="72"/>
        <end position="152"/>
    </location>
</feature>
<dbReference type="CDD" id="cd06223">
    <property type="entry name" value="PRTases_typeI"/>
    <property type="match status" value="1"/>
</dbReference>
<dbReference type="SUPFAM" id="SSF53271">
    <property type="entry name" value="PRTase-like"/>
    <property type="match status" value="1"/>
</dbReference>
<dbReference type="Gene3D" id="3.40.50.2020">
    <property type="match status" value="1"/>
</dbReference>
<dbReference type="AlphaFoldDB" id="A0AAN1CQT2"/>
<dbReference type="Proteomes" id="UP000092018">
    <property type="component" value="Chromosome 1"/>
</dbReference>
<evidence type="ECO:0000259" key="2">
    <source>
        <dbReference type="Pfam" id="PF00156"/>
    </source>
</evidence>
<evidence type="ECO:0000313" key="3">
    <source>
        <dbReference type="EMBL" id="ANO31821.1"/>
    </source>
</evidence>
<reference evidence="3 4" key="1">
    <citation type="submission" date="2016-06" db="EMBL/GenBank/DDBJ databases">
        <title>Adaptive Radiation by Waves of Gene Transfer Leads to Fine-Scale Resource Partitioning in Marine Microbes.</title>
        <authorList>
            <person name="Hehemann J.-H."/>
            <person name="Arevalo P."/>
            <person name="Datta M.S."/>
            <person name="Yu X."/>
            <person name="Corzett C."/>
            <person name="Henschel A."/>
            <person name="Preheim S.P."/>
            <person name="Timberlake S."/>
            <person name="Alm E.J."/>
            <person name="Polz M.F."/>
        </authorList>
    </citation>
    <scope>NUCLEOTIDE SEQUENCE [LARGE SCALE GENOMIC DNA]</scope>
    <source>
        <strain evidence="3 4">FF50</strain>
    </source>
</reference>
<dbReference type="Pfam" id="PF00156">
    <property type="entry name" value="Pribosyltran"/>
    <property type="match status" value="1"/>
</dbReference>
<organism evidence="3 4">
    <name type="scientific">Vibrio breoganii</name>
    <dbReference type="NCBI Taxonomy" id="553239"/>
    <lineage>
        <taxon>Bacteria</taxon>
        <taxon>Pseudomonadati</taxon>
        <taxon>Pseudomonadota</taxon>
        <taxon>Gammaproteobacteria</taxon>
        <taxon>Vibrionales</taxon>
        <taxon>Vibrionaceae</taxon>
        <taxon>Vibrio</taxon>
    </lineage>
</organism>
<name>A0AAN1CQT2_9VIBR</name>
<dbReference type="InterPro" id="IPR000836">
    <property type="entry name" value="PRTase_dom"/>
</dbReference>
<proteinExistence type="inferred from homology"/>
<dbReference type="PANTHER" id="PTHR47505:SF1">
    <property type="entry name" value="DNA UTILIZATION PROTEIN YHGH"/>
    <property type="match status" value="1"/>
</dbReference>
<gene>
    <name evidence="3" type="ORF">A6E01_00780</name>
</gene>
<dbReference type="InterPro" id="IPR029057">
    <property type="entry name" value="PRTase-like"/>
</dbReference>
<dbReference type="KEGG" id="vbr:A6E01_00780"/>
<dbReference type="EMBL" id="CP016177">
    <property type="protein sequence ID" value="ANO31821.1"/>
    <property type="molecule type" value="Genomic_DNA"/>
</dbReference>
<sequence>MQGLKYRRQVWHARELALLLAERLTSPALILLPIPLHWRRQSVRGFNQSDYLAEYLSQSLKEEVGVESQVLSKAIKRIKVTKTQMGLNRRQRLVNLKHAFSLSPRYLTRIQNQPHIALVDDVVTTGSTVAEVCLLLREQGVKRIDVYCICRASKPIS</sequence>
<comment type="similarity">
    <text evidence="1">Belongs to the ComF/GntX family.</text>
</comment>
<protein>
    <recommendedName>
        <fullName evidence="2">Phosphoribosyltransferase domain-containing protein</fullName>
    </recommendedName>
</protein>
<evidence type="ECO:0000256" key="1">
    <source>
        <dbReference type="ARBA" id="ARBA00008007"/>
    </source>
</evidence>
<dbReference type="InterPro" id="IPR051910">
    <property type="entry name" value="ComF/GntX_DNA_util-trans"/>
</dbReference>
<dbReference type="PANTHER" id="PTHR47505">
    <property type="entry name" value="DNA UTILIZATION PROTEIN YHGH"/>
    <property type="match status" value="1"/>
</dbReference>
<evidence type="ECO:0000313" key="4">
    <source>
        <dbReference type="Proteomes" id="UP000092018"/>
    </source>
</evidence>